<dbReference type="Proteomes" id="UP001307849">
    <property type="component" value="Unassembled WGS sequence"/>
</dbReference>
<reference evidence="1 2" key="1">
    <citation type="submission" date="2019-10" db="EMBL/GenBank/DDBJ databases">
        <authorList>
            <person name="Palmer J.M."/>
        </authorList>
    </citation>
    <scope>NUCLEOTIDE SEQUENCE [LARGE SCALE GENOMIC DNA]</scope>
    <source>
        <strain evidence="1 2">TWF506</strain>
    </source>
</reference>
<evidence type="ECO:0000313" key="1">
    <source>
        <dbReference type="EMBL" id="KAK6521306.1"/>
    </source>
</evidence>
<sequence>MSMVPGSGMTLRSRRKQTLKGILDTTMRYGWTGICRCKIFFPCSVLTNLEEFASYQEAQTEEALEAAASSEGGERRRQLAKLWWAQGRRRV</sequence>
<keyword evidence="2" id="KW-1185">Reference proteome</keyword>
<protein>
    <submittedName>
        <fullName evidence="1">Uncharacterized protein</fullName>
    </submittedName>
</protein>
<evidence type="ECO:0000313" key="2">
    <source>
        <dbReference type="Proteomes" id="UP001307849"/>
    </source>
</evidence>
<dbReference type="EMBL" id="JAVHJM010000001">
    <property type="protein sequence ID" value="KAK6521306.1"/>
    <property type="molecule type" value="Genomic_DNA"/>
</dbReference>
<accession>A0AAN8P297</accession>
<name>A0AAN8P297_9PEZI</name>
<gene>
    <name evidence="1" type="ORF">TWF506_001530</name>
</gene>
<dbReference type="AlphaFoldDB" id="A0AAN8P297"/>
<organism evidence="1 2">
    <name type="scientific">Arthrobotrys conoides</name>
    <dbReference type="NCBI Taxonomy" id="74498"/>
    <lineage>
        <taxon>Eukaryota</taxon>
        <taxon>Fungi</taxon>
        <taxon>Dikarya</taxon>
        <taxon>Ascomycota</taxon>
        <taxon>Pezizomycotina</taxon>
        <taxon>Orbiliomycetes</taxon>
        <taxon>Orbiliales</taxon>
        <taxon>Orbiliaceae</taxon>
        <taxon>Arthrobotrys</taxon>
    </lineage>
</organism>
<comment type="caution">
    <text evidence="1">The sequence shown here is derived from an EMBL/GenBank/DDBJ whole genome shotgun (WGS) entry which is preliminary data.</text>
</comment>
<proteinExistence type="predicted"/>